<proteinExistence type="predicted"/>
<dbReference type="AlphaFoldDB" id="A0A7I0HSC9"/>
<dbReference type="NCBIfam" id="NF047561">
    <property type="entry name" value="orf58_phage_fam"/>
    <property type="match status" value="1"/>
</dbReference>
<dbReference type="RefSeq" id="WP_135770868.1">
    <property type="nucleotide sequence ID" value="NZ_RQFT01000008.1"/>
</dbReference>
<evidence type="ECO:0000313" key="2">
    <source>
        <dbReference type="Proteomes" id="UP000297641"/>
    </source>
</evidence>
<dbReference type="EMBL" id="RQFT01000008">
    <property type="protein sequence ID" value="TGL06502.1"/>
    <property type="molecule type" value="Genomic_DNA"/>
</dbReference>
<accession>A0A7I0HSC9</accession>
<reference evidence="1 2" key="1">
    <citation type="journal article" date="2019" name="PLoS Negl. Trop. Dis.">
        <title>Revisiting the worldwide diversity of Leptospira species in the environment.</title>
        <authorList>
            <person name="Vincent A.T."/>
            <person name="Schiettekatte O."/>
            <person name="Bourhy P."/>
            <person name="Veyrier F.J."/>
            <person name="Picardeau M."/>
        </authorList>
    </citation>
    <scope>NUCLEOTIDE SEQUENCE [LARGE SCALE GENOMIC DNA]</scope>
    <source>
        <strain evidence="1 2">201800273</strain>
    </source>
</reference>
<name>A0A7I0HSC9_9LEPT</name>
<sequence>MNKKLFKRIASIDLIPVSGLAKTFIYPPFRIDFETDFDRFASTKIRLYNPNKNTIEACDPVKVGSSFQYADLVLTAGYEDLSGIVCGGKIFQSKVANSGTDKILELSISEKAGIWSETNILKSYKKTPANIILSDICESSNIQIGKISLGENKLLSYGATSLRKAIDDICNNTGSEFYFDEGKIYIVAKTSSPQPSQIYLDYTSGLIGRPEKLEKKRWKIRSLFRHEFRFNQAIKVKGGDLDSQIKIIKGKSKFSTHSNEAYSDIEGIEI</sequence>
<protein>
    <submittedName>
        <fullName evidence="1">Uncharacterized protein</fullName>
    </submittedName>
</protein>
<organism evidence="1 2">
    <name type="scientific">Leptospira bouyouniensis</name>
    <dbReference type="NCBI Taxonomy" id="2484911"/>
    <lineage>
        <taxon>Bacteria</taxon>
        <taxon>Pseudomonadati</taxon>
        <taxon>Spirochaetota</taxon>
        <taxon>Spirochaetia</taxon>
        <taxon>Leptospirales</taxon>
        <taxon>Leptospiraceae</taxon>
        <taxon>Leptospira</taxon>
    </lineage>
</organism>
<gene>
    <name evidence="1" type="ORF">EHQ43_08815</name>
</gene>
<dbReference type="Proteomes" id="UP000297641">
    <property type="component" value="Unassembled WGS sequence"/>
</dbReference>
<evidence type="ECO:0000313" key="1">
    <source>
        <dbReference type="EMBL" id="TGL06502.1"/>
    </source>
</evidence>
<comment type="caution">
    <text evidence="1">The sequence shown here is derived from an EMBL/GenBank/DDBJ whole genome shotgun (WGS) entry which is preliminary data.</text>
</comment>